<evidence type="ECO:0000313" key="2">
    <source>
        <dbReference type="EMBL" id="OIJ19782.1"/>
    </source>
</evidence>
<protein>
    <submittedName>
        <fullName evidence="1">Uncharacterized protein</fullName>
    </submittedName>
</protein>
<organism evidence="1 3">
    <name type="scientific">Anaerobacillus alkalidiazotrophicus</name>
    <dbReference type="NCBI Taxonomy" id="472963"/>
    <lineage>
        <taxon>Bacteria</taxon>
        <taxon>Bacillati</taxon>
        <taxon>Bacillota</taxon>
        <taxon>Bacilli</taxon>
        <taxon>Bacillales</taxon>
        <taxon>Bacillaceae</taxon>
        <taxon>Anaerobacillus</taxon>
    </lineage>
</organism>
<dbReference type="Proteomes" id="UP000180057">
    <property type="component" value="Unassembled WGS sequence"/>
</dbReference>
<name>A0A1S2M1F2_9BACI</name>
<evidence type="ECO:0000313" key="1">
    <source>
        <dbReference type="EMBL" id="OIJ18303.1"/>
    </source>
</evidence>
<evidence type="ECO:0000313" key="3">
    <source>
        <dbReference type="Proteomes" id="UP000180057"/>
    </source>
</evidence>
<accession>A0A1S2M1F2</accession>
<dbReference type="AlphaFoldDB" id="A0A1S2M1F2"/>
<reference evidence="1 3" key="1">
    <citation type="submission" date="2016-10" db="EMBL/GenBank/DDBJ databases">
        <title>Draft genome sequences of four alkaliphilic bacteria belonging to the Anaerobacillus genus.</title>
        <authorList>
            <person name="Bassil N.M."/>
            <person name="Lloyd J.R."/>
        </authorList>
    </citation>
    <scope>NUCLEOTIDE SEQUENCE [LARGE SCALE GENOMIC DNA]</scope>
    <source>
        <strain evidence="1 3">DSM 22531</strain>
    </source>
</reference>
<dbReference type="EMBL" id="MLQS01000017">
    <property type="protein sequence ID" value="OIJ19782.1"/>
    <property type="molecule type" value="Genomic_DNA"/>
</dbReference>
<gene>
    <name evidence="2" type="ORF">BKP45_12035</name>
    <name evidence="1" type="ORF">BKP45_17750</name>
</gene>
<dbReference type="EMBL" id="MLQS01000030">
    <property type="protein sequence ID" value="OIJ18303.1"/>
    <property type="molecule type" value="Genomic_DNA"/>
</dbReference>
<proteinExistence type="predicted"/>
<comment type="caution">
    <text evidence="1">The sequence shown here is derived from an EMBL/GenBank/DDBJ whole genome shotgun (WGS) entry which is preliminary data.</text>
</comment>
<keyword evidence="3" id="KW-1185">Reference proteome</keyword>
<sequence>MKAFFNKLPRIKIVYFNNFLIESTLNMKIFPDKEKLDFCPSIVFWFRIKYFMFYYINQFRKEELC</sequence>